<organism evidence="2 3">
    <name type="scientific">Bifidobacterium scardovii</name>
    <dbReference type="NCBI Taxonomy" id="158787"/>
    <lineage>
        <taxon>Bacteria</taxon>
        <taxon>Bacillati</taxon>
        <taxon>Actinomycetota</taxon>
        <taxon>Actinomycetes</taxon>
        <taxon>Bifidobacteriales</taxon>
        <taxon>Bifidobacteriaceae</taxon>
        <taxon>Bifidobacterium</taxon>
    </lineage>
</organism>
<dbReference type="PANTHER" id="PTHR43798:SF33">
    <property type="entry name" value="HYDROLASE, PUTATIVE (AFU_ORTHOLOGUE AFUA_2G14860)-RELATED"/>
    <property type="match status" value="1"/>
</dbReference>
<dbReference type="GeneID" id="85166844"/>
<dbReference type="Proteomes" id="UP000029033">
    <property type="component" value="Unassembled WGS sequence"/>
</dbReference>
<comment type="caution">
    <text evidence="2">The sequence shown here is derived from an EMBL/GenBank/DDBJ whole genome shotgun (WGS) entry which is preliminary data.</text>
</comment>
<dbReference type="STRING" id="158787.BSCA_0411"/>
<dbReference type="InterPro" id="IPR000073">
    <property type="entry name" value="AB_hydrolase_1"/>
</dbReference>
<evidence type="ECO:0000259" key="1">
    <source>
        <dbReference type="Pfam" id="PF00561"/>
    </source>
</evidence>
<dbReference type="GO" id="GO:0016787">
    <property type="term" value="F:hydrolase activity"/>
    <property type="evidence" value="ECO:0007669"/>
    <property type="project" value="UniProtKB-KW"/>
</dbReference>
<dbReference type="OrthoDB" id="3211023at2"/>
<accession>A0A087D3H4</accession>
<reference evidence="2 3" key="1">
    <citation type="submission" date="2014-03" db="EMBL/GenBank/DDBJ databases">
        <title>Genomics of Bifidobacteria.</title>
        <authorList>
            <person name="Ventura M."/>
            <person name="Milani C."/>
            <person name="Lugli G.A."/>
        </authorList>
    </citation>
    <scope>NUCLEOTIDE SEQUENCE [LARGE SCALE GENOMIC DNA]</scope>
    <source>
        <strain evidence="2 3">LMG 21589</strain>
    </source>
</reference>
<dbReference type="PANTHER" id="PTHR43798">
    <property type="entry name" value="MONOACYLGLYCEROL LIPASE"/>
    <property type="match status" value="1"/>
</dbReference>
<gene>
    <name evidence="2" type="ORF">BSCA_0411</name>
</gene>
<dbReference type="InterPro" id="IPR050266">
    <property type="entry name" value="AB_hydrolase_sf"/>
</dbReference>
<dbReference type="Pfam" id="PF00561">
    <property type="entry name" value="Abhydrolase_1"/>
    <property type="match status" value="1"/>
</dbReference>
<dbReference type="Gene3D" id="3.40.50.1820">
    <property type="entry name" value="alpha/beta hydrolase"/>
    <property type="match status" value="1"/>
</dbReference>
<dbReference type="eggNOG" id="COG2267">
    <property type="taxonomic scope" value="Bacteria"/>
</dbReference>
<sequence>MPQSTPDGPSCTAVRAGRRFGSLPRPRGIDDLVIEAPVGPLTALRARPEAGEALGVALLIPGFTGCKEDFYDLMPLLAGRGWDVWAFSQRGQADSVAPQGVEAYHRAHTAQDALDVARIILQATGADQLHLLGHSFGGVTAQAALLADPHPFRSLTLLDSGPHGWPGRHADIREHLAEHPNLDLWSIDNLDRAQVPDSELSTLERFLRERSRATSRDQLIGTLDQLESAEDHSFEIRDTGVPVLVAHGAHDVYSWPQTWLHRMARIIDARLEIIPDAAHCPNGENPAATARVLDDFWTSQNDPATRRRTVFEDQPTESIEPAA</sequence>
<evidence type="ECO:0000313" key="2">
    <source>
        <dbReference type="EMBL" id="KFI90074.1"/>
    </source>
</evidence>
<dbReference type="EMBL" id="JGZO01000034">
    <property type="protein sequence ID" value="KFI90074.1"/>
    <property type="molecule type" value="Genomic_DNA"/>
</dbReference>
<dbReference type="SUPFAM" id="SSF53474">
    <property type="entry name" value="alpha/beta-Hydrolases"/>
    <property type="match status" value="1"/>
</dbReference>
<dbReference type="RefSeq" id="WP_051923302.1">
    <property type="nucleotide sequence ID" value="NZ_CAUPKV010000008.1"/>
</dbReference>
<dbReference type="GO" id="GO:0016020">
    <property type="term" value="C:membrane"/>
    <property type="evidence" value="ECO:0007669"/>
    <property type="project" value="TreeGrafter"/>
</dbReference>
<proteinExistence type="predicted"/>
<dbReference type="InterPro" id="IPR029058">
    <property type="entry name" value="AB_hydrolase_fold"/>
</dbReference>
<name>A0A087D3H4_9BIFI</name>
<feature type="domain" description="AB hydrolase-1" evidence="1">
    <location>
        <begin position="58"/>
        <end position="286"/>
    </location>
</feature>
<keyword evidence="2" id="KW-0378">Hydrolase</keyword>
<keyword evidence="3" id="KW-1185">Reference proteome</keyword>
<dbReference type="AlphaFoldDB" id="A0A087D3H4"/>
<protein>
    <submittedName>
        <fullName evidence="2">Hydrolase, alpha/beta domain protein</fullName>
    </submittedName>
</protein>
<evidence type="ECO:0000313" key="3">
    <source>
        <dbReference type="Proteomes" id="UP000029033"/>
    </source>
</evidence>